<protein>
    <recommendedName>
        <fullName evidence="4">Acyl transferase</fullName>
    </recommendedName>
</protein>
<dbReference type="InterPro" id="IPR011004">
    <property type="entry name" value="Trimer_LpxA-like_sf"/>
</dbReference>
<evidence type="ECO:0000313" key="3">
    <source>
        <dbReference type="Proteomes" id="UP000196531"/>
    </source>
</evidence>
<keyword evidence="1" id="KW-1133">Transmembrane helix</keyword>
<reference evidence="3" key="1">
    <citation type="journal article" date="2017" name="Proc. Natl. Acad. Sci. U.S.A.">
        <title>Simulation of Deepwater Horizon oil plume reveals substrate specialization within a complex community of hydrocarbon-degraders.</title>
        <authorList>
            <person name="Hu P."/>
            <person name="Dubinsky E.A."/>
            <person name="Probst A.J."/>
            <person name="Wang J."/>
            <person name="Sieber C.M.K."/>
            <person name="Tom L.M."/>
            <person name="Gardinali P."/>
            <person name="Banfield J.F."/>
            <person name="Atlas R.M."/>
            <person name="Andersen G.L."/>
        </authorList>
    </citation>
    <scope>NUCLEOTIDE SEQUENCE [LARGE SCALE GENOMIC DNA]</scope>
</reference>
<organism evidence="2 3">
    <name type="scientific">Halobacteriovorax marinus</name>
    <dbReference type="NCBI Taxonomy" id="97084"/>
    <lineage>
        <taxon>Bacteria</taxon>
        <taxon>Pseudomonadati</taxon>
        <taxon>Bdellovibrionota</taxon>
        <taxon>Bacteriovoracia</taxon>
        <taxon>Bacteriovoracales</taxon>
        <taxon>Halobacteriovoraceae</taxon>
        <taxon>Halobacteriovorax</taxon>
    </lineage>
</organism>
<comment type="caution">
    <text evidence="2">The sequence shown here is derived from an EMBL/GenBank/DDBJ whole genome shotgun (WGS) entry which is preliminary data.</text>
</comment>
<dbReference type="Proteomes" id="UP000196531">
    <property type="component" value="Unassembled WGS sequence"/>
</dbReference>
<evidence type="ECO:0000313" key="2">
    <source>
        <dbReference type="EMBL" id="OUR95386.1"/>
    </source>
</evidence>
<accession>A0A1Y5F484</accession>
<keyword evidence="1" id="KW-0472">Membrane</keyword>
<name>A0A1Y5F484_9BACT</name>
<dbReference type="EMBL" id="MAAO01000008">
    <property type="protein sequence ID" value="OUR95386.1"/>
    <property type="molecule type" value="Genomic_DNA"/>
</dbReference>
<dbReference type="SUPFAM" id="SSF51161">
    <property type="entry name" value="Trimeric LpxA-like enzymes"/>
    <property type="match status" value="1"/>
</dbReference>
<proteinExistence type="predicted"/>
<dbReference type="AlphaFoldDB" id="A0A1Y5F484"/>
<keyword evidence="1" id="KW-0812">Transmembrane</keyword>
<sequence length="218" mass="25090">MKATAKDKVMNTLFKFQLPFFSLFVLILSVTLFYKSYQLSSTRLFIIAFLTPYLVPLLTWRLIHFIYPLKEGSCEYLAEKTFSPWLSSYRIQEIYLKLPILERLIHFVPFLFNLWLKAWGSQIGKRVLIPPTVKIVDRASLKIGNNVYLGDEVYFSSHFIVQKNGRIFCYHKSVTIEDNSFIGAFTKLGPGACVKANSKVKAFSYFSMNSSKAGNFAD</sequence>
<evidence type="ECO:0000256" key="1">
    <source>
        <dbReference type="SAM" id="Phobius"/>
    </source>
</evidence>
<feature type="transmembrane region" description="Helical" evidence="1">
    <location>
        <begin position="20"/>
        <end position="37"/>
    </location>
</feature>
<evidence type="ECO:0008006" key="4">
    <source>
        <dbReference type="Google" id="ProtNLM"/>
    </source>
</evidence>
<feature type="transmembrane region" description="Helical" evidence="1">
    <location>
        <begin position="44"/>
        <end position="63"/>
    </location>
</feature>
<gene>
    <name evidence="2" type="ORF">A9Q84_16250</name>
</gene>
<dbReference type="Gene3D" id="2.160.10.10">
    <property type="entry name" value="Hexapeptide repeat proteins"/>
    <property type="match status" value="1"/>
</dbReference>